<name>K1PIL5_MAGGI</name>
<keyword evidence="10" id="KW-0539">Nucleus</keyword>
<dbReference type="SUPFAM" id="SSF48452">
    <property type="entry name" value="TPR-like"/>
    <property type="match status" value="1"/>
</dbReference>
<evidence type="ECO:0000256" key="2">
    <source>
        <dbReference type="ARBA" id="ARBA00004123"/>
    </source>
</evidence>
<dbReference type="GO" id="GO:0008168">
    <property type="term" value="F:methyltransferase activity"/>
    <property type="evidence" value="ECO:0007669"/>
    <property type="project" value="UniProtKB-KW"/>
</dbReference>
<dbReference type="PROSITE" id="PS50005">
    <property type="entry name" value="TPR"/>
    <property type="match status" value="1"/>
</dbReference>
<dbReference type="Pfam" id="PF21322">
    <property type="entry name" value="KDM6_C-hel"/>
    <property type="match status" value="1"/>
</dbReference>
<dbReference type="Gene3D" id="1.20.58.1370">
    <property type="match status" value="1"/>
</dbReference>
<evidence type="ECO:0000256" key="13">
    <source>
        <dbReference type="ARBA" id="ARBA00048695"/>
    </source>
</evidence>
<dbReference type="FunFam" id="2.10.110.20:FF:000001">
    <property type="entry name" value="lysine-specific demethylase 6A isoform X2"/>
    <property type="match status" value="1"/>
</dbReference>
<dbReference type="GO" id="GO:0010468">
    <property type="term" value="P:regulation of gene expression"/>
    <property type="evidence" value="ECO:0007669"/>
    <property type="project" value="TreeGrafter"/>
</dbReference>
<dbReference type="SMART" id="SM00028">
    <property type="entry name" value="TPR"/>
    <property type="match status" value="5"/>
</dbReference>
<keyword evidence="7" id="KW-0223">Dioxygenase</keyword>
<evidence type="ECO:0000256" key="11">
    <source>
        <dbReference type="ARBA" id="ARBA00034483"/>
    </source>
</evidence>
<dbReference type="FunFam" id="1.20.58.1370:FF:000001">
    <property type="entry name" value="lysine-specific demethylase 6A isoform X2"/>
    <property type="match status" value="1"/>
</dbReference>
<evidence type="ECO:0000313" key="17">
    <source>
        <dbReference type="EMBL" id="EKC23822.1"/>
    </source>
</evidence>
<evidence type="ECO:0000259" key="16">
    <source>
        <dbReference type="PROSITE" id="PS51184"/>
    </source>
</evidence>
<keyword evidence="15" id="KW-0812">Transmembrane</keyword>
<reference evidence="17" key="1">
    <citation type="journal article" date="2012" name="Nature">
        <title>The oyster genome reveals stress adaptation and complexity of shell formation.</title>
        <authorList>
            <person name="Zhang G."/>
            <person name="Fang X."/>
            <person name="Guo X."/>
            <person name="Li L."/>
            <person name="Luo R."/>
            <person name="Xu F."/>
            <person name="Yang P."/>
            <person name="Zhang L."/>
            <person name="Wang X."/>
            <person name="Qi H."/>
            <person name="Xiong Z."/>
            <person name="Que H."/>
            <person name="Xie Y."/>
            <person name="Holland P.W."/>
            <person name="Paps J."/>
            <person name="Zhu Y."/>
            <person name="Wu F."/>
            <person name="Chen Y."/>
            <person name="Wang J."/>
            <person name="Peng C."/>
            <person name="Meng J."/>
            <person name="Yang L."/>
            <person name="Liu J."/>
            <person name="Wen B."/>
            <person name="Zhang N."/>
            <person name="Huang Z."/>
            <person name="Zhu Q."/>
            <person name="Feng Y."/>
            <person name="Mount A."/>
            <person name="Hedgecock D."/>
            <person name="Xu Z."/>
            <person name="Liu Y."/>
            <person name="Domazet-Loso T."/>
            <person name="Du Y."/>
            <person name="Sun X."/>
            <person name="Zhang S."/>
            <person name="Liu B."/>
            <person name="Cheng P."/>
            <person name="Jiang X."/>
            <person name="Li J."/>
            <person name="Fan D."/>
            <person name="Wang W."/>
            <person name="Fu W."/>
            <person name="Wang T."/>
            <person name="Wang B."/>
            <person name="Zhang J."/>
            <person name="Peng Z."/>
            <person name="Li Y."/>
            <person name="Li N."/>
            <person name="Wang J."/>
            <person name="Chen M."/>
            <person name="He Y."/>
            <person name="Tan F."/>
            <person name="Song X."/>
            <person name="Zheng Q."/>
            <person name="Huang R."/>
            <person name="Yang H."/>
            <person name="Du X."/>
            <person name="Chen L."/>
            <person name="Yang M."/>
            <person name="Gaffney P.M."/>
            <person name="Wang S."/>
            <person name="Luo L."/>
            <person name="She Z."/>
            <person name="Ming Y."/>
            <person name="Huang W."/>
            <person name="Zhang S."/>
            <person name="Huang B."/>
            <person name="Zhang Y."/>
            <person name="Qu T."/>
            <person name="Ni P."/>
            <person name="Miao G."/>
            <person name="Wang J."/>
            <person name="Wang Q."/>
            <person name="Steinberg C.E."/>
            <person name="Wang H."/>
            <person name="Li N."/>
            <person name="Qian L."/>
            <person name="Zhang G."/>
            <person name="Li Y."/>
            <person name="Yang H."/>
            <person name="Liu X."/>
            <person name="Wang J."/>
            <person name="Yin Y."/>
            <person name="Wang J."/>
        </authorList>
    </citation>
    <scope>NUCLEOTIDE SEQUENCE [LARGE SCALE GENOMIC DNA]</scope>
    <source>
        <strain evidence="17">05x7-T-G4-1.051#20</strain>
    </source>
</reference>
<dbReference type="GO" id="GO:0032259">
    <property type="term" value="P:methylation"/>
    <property type="evidence" value="ECO:0007669"/>
    <property type="project" value="UniProtKB-KW"/>
</dbReference>
<dbReference type="SUPFAM" id="SSF51197">
    <property type="entry name" value="Clavaminate synthase-like"/>
    <property type="match status" value="1"/>
</dbReference>
<feature type="transmembrane region" description="Helical" evidence="15">
    <location>
        <begin position="1504"/>
        <end position="1521"/>
    </location>
</feature>
<dbReference type="PANTHER" id="PTHR14017:SF1">
    <property type="entry name" value="LD02225P"/>
    <property type="match status" value="1"/>
</dbReference>
<keyword evidence="4" id="KW-0479">Metal-binding</keyword>
<dbReference type="PANTHER" id="PTHR14017">
    <property type="entry name" value="LYSINE-SPECIFIC DEMETHYLASE"/>
    <property type="match status" value="1"/>
</dbReference>
<feature type="compositionally biased region" description="Basic and acidic residues" evidence="14">
    <location>
        <begin position="951"/>
        <end position="966"/>
    </location>
</feature>
<feature type="transmembrane region" description="Helical" evidence="15">
    <location>
        <begin position="1475"/>
        <end position="1492"/>
    </location>
</feature>
<evidence type="ECO:0000256" key="15">
    <source>
        <dbReference type="SAM" id="Phobius"/>
    </source>
</evidence>
<gene>
    <name evidence="17" type="ORF">CGI_10020202</name>
</gene>
<keyword evidence="15" id="KW-0472">Membrane</keyword>
<feature type="region of interest" description="Disordered" evidence="14">
    <location>
        <begin position="603"/>
        <end position="667"/>
    </location>
</feature>
<comment type="similarity">
    <text evidence="11">Belongs to the UTX family.</text>
</comment>
<dbReference type="InterPro" id="IPR046941">
    <property type="entry name" value="KDM6_GATAL_sf"/>
</dbReference>
<evidence type="ECO:0000256" key="1">
    <source>
        <dbReference type="ARBA" id="ARBA00001954"/>
    </source>
</evidence>
<feature type="compositionally biased region" description="Low complexity" evidence="14">
    <location>
        <begin position="724"/>
        <end position="734"/>
    </location>
</feature>
<dbReference type="EC" id="1.14.11.68" evidence="12"/>
<dbReference type="Gene3D" id="1.25.40.10">
    <property type="entry name" value="Tetratricopeptide repeat domain"/>
    <property type="match status" value="2"/>
</dbReference>
<evidence type="ECO:0000256" key="8">
    <source>
        <dbReference type="ARBA" id="ARBA00023002"/>
    </source>
</evidence>
<feature type="domain" description="JmjC" evidence="16">
    <location>
        <begin position="996"/>
        <end position="1159"/>
    </location>
</feature>
<evidence type="ECO:0000256" key="6">
    <source>
        <dbReference type="ARBA" id="ARBA00022853"/>
    </source>
</evidence>
<evidence type="ECO:0000256" key="7">
    <source>
        <dbReference type="ARBA" id="ARBA00022964"/>
    </source>
</evidence>
<dbReference type="Pfam" id="PF21326">
    <property type="entry name" value="KDM6_GATAL"/>
    <property type="match status" value="1"/>
</dbReference>
<evidence type="ECO:0000256" key="10">
    <source>
        <dbReference type="ARBA" id="ARBA00023242"/>
    </source>
</evidence>
<dbReference type="HOGENOM" id="CLU_003187_0_0_1"/>
<dbReference type="EMBL" id="JH818577">
    <property type="protein sequence ID" value="EKC23822.1"/>
    <property type="molecule type" value="Genomic_DNA"/>
</dbReference>
<protein>
    <recommendedName>
        <fullName evidence="12">[histone H3]-trimethyl-L-lysine(27) demethylase</fullName>
        <ecNumber evidence="12">1.14.11.68</ecNumber>
    </recommendedName>
</protein>
<dbReference type="InterPro" id="IPR048560">
    <property type="entry name" value="KDM6A_B-like_GATAL"/>
</dbReference>
<keyword evidence="3" id="KW-0597">Phosphoprotein</keyword>
<dbReference type="InterPro" id="IPR019734">
    <property type="entry name" value="TPR_rpt"/>
</dbReference>
<dbReference type="InterPro" id="IPR003347">
    <property type="entry name" value="JmjC_dom"/>
</dbReference>
<dbReference type="GO" id="GO:0046872">
    <property type="term" value="F:metal ion binding"/>
    <property type="evidence" value="ECO:0007669"/>
    <property type="project" value="UniProtKB-KW"/>
</dbReference>
<feature type="region of interest" description="Disordered" evidence="14">
    <location>
        <begin position="951"/>
        <end position="980"/>
    </location>
</feature>
<dbReference type="Gene3D" id="2.60.120.650">
    <property type="entry name" value="Cupin"/>
    <property type="match status" value="1"/>
</dbReference>
<proteinExistence type="inferred from homology"/>
<feature type="region of interest" description="Disordered" evidence="14">
    <location>
        <begin position="520"/>
        <end position="561"/>
    </location>
</feature>
<organism evidence="17">
    <name type="scientific">Magallana gigas</name>
    <name type="common">Pacific oyster</name>
    <name type="synonym">Crassostrea gigas</name>
    <dbReference type="NCBI Taxonomy" id="29159"/>
    <lineage>
        <taxon>Eukaryota</taxon>
        <taxon>Metazoa</taxon>
        <taxon>Spiralia</taxon>
        <taxon>Lophotrochozoa</taxon>
        <taxon>Mollusca</taxon>
        <taxon>Bivalvia</taxon>
        <taxon>Autobranchia</taxon>
        <taxon>Pteriomorphia</taxon>
        <taxon>Ostreida</taxon>
        <taxon>Ostreoidea</taxon>
        <taxon>Ostreidae</taxon>
        <taxon>Magallana</taxon>
    </lineage>
</organism>
<dbReference type="Pfam" id="PF02373">
    <property type="entry name" value="JmjC"/>
    <property type="match status" value="1"/>
</dbReference>
<keyword evidence="15" id="KW-1133">Transmembrane helix</keyword>
<dbReference type="InParanoid" id="K1PIL5"/>
<keyword evidence="17" id="KW-0808">Transferase</keyword>
<comment type="cofactor">
    <cofactor evidence="1">
        <name>Fe(2+)</name>
        <dbReference type="ChEBI" id="CHEBI:29033"/>
    </cofactor>
</comment>
<feature type="region of interest" description="Disordered" evidence="14">
    <location>
        <begin position="710"/>
        <end position="768"/>
    </location>
</feature>
<feature type="region of interest" description="Disordered" evidence="14">
    <location>
        <begin position="821"/>
        <end position="844"/>
    </location>
</feature>
<dbReference type="Gene3D" id="2.10.110.20">
    <property type="match status" value="1"/>
</dbReference>
<dbReference type="InterPro" id="IPR048562">
    <property type="entry name" value="KDM6A_B-like_C-hel"/>
</dbReference>
<dbReference type="FunFam" id="2.60.120.650:FF:000002">
    <property type="entry name" value="lysine-specific demethylase 6A isoform X2"/>
    <property type="match status" value="1"/>
</dbReference>
<accession>K1PIL5</accession>
<feature type="region of interest" description="Disordered" evidence="14">
    <location>
        <begin position="1626"/>
        <end position="1654"/>
    </location>
</feature>
<comment type="subcellular location">
    <subcellularLocation>
        <location evidence="2">Nucleus</location>
    </subcellularLocation>
</comment>
<dbReference type="GO" id="GO:0031490">
    <property type="term" value="F:chromatin DNA binding"/>
    <property type="evidence" value="ECO:0007669"/>
    <property type="project" value="TreeGrafter"/>
</dbReference>
<sequence length="1654" mass="185737">MNLETTEVSLTAEEKKQLEEYDSCQFGFLKLNVPEEAPKRALIEKGIKYFEHEIIQKSKRDGAKEGEEIDASVDPKIYCQLGHLLLLLEQYPKGIEHSVPVLPDFDITFVFVFTPFSSPLPLALSAYQRFFHLREDHWKPGTSHLYLTANYPESDRATRAFQQVLYTEPGFRRANEIHIRLGLIHKSLHNQEASVKHFRQALNDSNKCSLSKAQIRLHIAHLLEIQILKEWKPGICHHYSVEMGKYKQAKEAYEQFEKLEGTEPQVKATALKQLERVIPSPNLPPLVSPYSVGQIDWKLSGRGSEEEAKVPEGWLYHITEQLGDKNRREGLAVHYLKESLASDNSNGQTWYLLGRCFSTLGKVHDAFVSYRNSIDKSEASADTWCSIGVLYQQQNQPMDALQAYICAVQLDKTHTAAWTDLGILYENCEQPKDALTCYINATRNKGGISSSLTTKIKYLQQHSDSVAVQHLQSKQKKLPSIEEAWALPIPAELTSRQGTISQHPMGKNAMLHSQPMGVQQTTLAPGSAGVMLPDDPLNKKKALKRPSSEPLELPAPPPLSPQQLQLLHQLQQNEASLSPTQRQQLQGLHHQMMRYQQYQIKVHQQRAAEQGQRSADMLNGMPLPTPITSSGLLPHANIPDNATQSQGDTGTPLASSVQSESSSEAGLPKDLQKFVTDHLNETDLSALLNSSRHDLATSIAEDLLAQFTQSQSTSVKKEPSALNSQQSSESSQQENTPISHDSVKNPSPGKHSSGSPREPRIDPTQVEYRVKCDSDTKLVISRNVPRSHSPPPAPFNISINMKGREVLAACKGYGKGGITTSMLGDRCPPRPPSPPYPLPKDSLNPPTPSVYLETKKDAFSIELQQYCYSQPVVVIRGLAGALKLDLGLFSTKSLVEANADHAVEVRTQRQQAPDENRDLYGNRLWRCDSSRGRTTIARYAQYQASSFQESLREENEKAKGLHKDSDSDSNSSSGAKGRKKKTIKFGTNVDLSDEKKWKPQLQELTKLPAFTKVVSASNLLSHVGNTILGMNTVQLYMKVPGSRTPGHQENNNFCSVNINIGPGDCEWFAVPESYWGVIHNLCEKNNVNYLTGSWWPMLEDLYEEDVPVYRFIQKPGDLVWVGAGTVHWVQAIGWCNNIAWNVGPVNARQFQLALERYEWNKLQSYKSIVPMVHLGWNIARNLNVSEPKFFEQVKSCLMRSLRQIRFTLDFVEELGLEVKWHGRGENEAAHYCNDCEVEVFDILFVLEQDKKFIVHCQDCARKIHPRLEGFVVLKQYQTAQLCEIFDRFQLAHHENQEFLKLTTSCDMRKIRTSVLLIGNGSIGKLHDAMWGNVTLADSLLTEAMEESENVTGLFSWAYSGVNFDLAGNGGIECRDFISVKQRVIETVISCAAASLILYRAITHLTLPKNSILLPDPVGKRILLVVHCLIFGIELGFKFATKQMIYILNPCHVATMMQIFCLAAPSGRLTTTVFRLHLHMLTGAPIAILFPVINTRLVRHTIEVYYIQHLLMLVIPFYLLKIGGSYTAEPVHDFSWALVSMGVLYIIYFVPVQYLAYISLVNLNNMLCPAVSDPFYGPYYRICAMTHQALLIPTVGKFYTWLSQQFLTPSARDEEVSVFSIDWSAETPAPDNLRGKNGVISHGDRPSNNGHLKSS</sequence>
<feature type="compositionally biased region" description="Low complexity" evidence="14">
    <location>
        <begin position="655"/>
        <end position="664"/>
    </location>
</feature>
<keyword evidence="5" id="KW-0862">Zinc</keyword>
<feature type="transmembrane region" description="Helical" evidence="15">
    <location>
        <begin position="1533"/>
        <end position="1556"/>
    </location>
</feature>
<evidence type="ECO:0000256" key="3">
    <source>
        <dbReference type="ARBA" id="ARBA00022553"/>
    </source>
</evidence>
<feature type="compositionally biased region" description="Polar residues" evidence="14">
    <location>
        <begin position="1645"/>
        <end position="1654"/>
    </location>
</feature>
<evidence type="ECO:0000256" key="14">
    <source>
        <dbReference type="SAM" id="MobiDB-lite"/>
    </source>
</evidence>
<dbReference type="PROSITE" id="PS51184">
    <property type="entry name" value="JMJC"/>
    <property type="match status" value="1"/>
</dbReference>
<evidence type="ECO:0000256" key="9">
    <source>
        <dbReference type="ARBA" id="ARBA00023004"/>
    </source>
</evidence>
<feature type="compositionally biased region" description="Pro residues" evidence="14">
    <location>
        <begin position="829"/>
        <end position="838"/>
    </location>
</feature>
<keyword evidence="9" id="KW-0408">Iron</keyword>
<keyword evidence="17" id="KW-0489">Methyltransferase</keyword>
<comment type="catalytic activity">
    <reaction evidence="13">
        <text>N(6),N(6),N(6)-trimethyl-L-lysyl(27)-[histone H3] + 2 2-oxoglutarate + 2 O2 = N(6)-methyl-L-lysyl(27)-[histone H3] + 2 formaldehyde + 2 succinate + 2 CO2</text>
        <dbReference type="Rhea" id="RHEA:60224"/>
        <dbReference type="Rhea" id="RHEA-COMP:15535"/>
        <dbReference type="Rhea" id="RHEA-COMP:15544"/>
        <dbReference type="ChEBI" id="CHEBI:15379"/>
        <dbReference type="ChEBI" id="CHEBI:16526"/>
        <dbReference type="ChEBI" id="CHEBI:16810"/>
        <dbReference type="ChEBI" id="CHEBI:16842"/>
        <dbReference type="ChEBI" id="CHEBI:30031"/>
        <dbReference type="ChEBI" id="CHEBI:61929"/>
        <dbReference type="ChEBI" id="CHEBI:61961"/>
        <dbReference type="EC" id="1.14.11.68"/>
    </reaction>
</comment>
<dbReference type="FunCoup" id="K1PIL5">
    <property type="interactions" value="1025"/>
</dbReference>
<keyword evidence="8" id="KW-0560">Oxidoreductase</keyword>
<evidence type="ECO:0000256" key="4">
    <source>
        <dbReference type="ARBA" id="ARBA00022723"/>
    </source>
</evidence>
<dbReference type="SMART" id="SM00558">
    <property type="entry name" value="JmjC"/>
    <property type="match status" value="1"/>
</dbReference>
<dbReference type="InterPro" id="IPR051630">
    <property type="entry name" value="Corepressor-Demethylase"/>
</dbReference>
<evidence type="ECO:0000256" key="5">
    <source>
        <dbReference type="ARBA" id="ARBA00022833"/>
    </source>
</evidence>
<dbReference type="GO" id="GO:0044666">
    <property type="term" value="C:MLL3/4 complex"/>
    <property type="evidence" value="ECO:0007669"/>
    <property type="project" value="TreeGrafter"/>
</dbReference>
<dbReference type="GO" id="GO:0071558">
    <property type="term" value="F:histone H3K27me2/H3K27me3 demethylase activity"/>
    <property type="evidence" value="ECO:0007669"/>
    <property type="project" value="UniProtKB-EC"/>
</dbReference>
<feature type="compositionally biased region" description="Polar residues" evidence="14">
    <location>
        <begin position="640"/>
        <end position="654"/>
    </location>
</feature>
<dbReference type="InterPro" id="IPR011990">
    <property type="entry name" value="TPR-like_helical_dom_sf"/>
</dbReference>
<dbReference type="Pfam" id="PF14808">
    <property type="entry name" value="TMEM164"/>
    <property type="match status" value="1"/>
</dbReference>
<evidence type="ECO:0000256" key="12">
    <source>
        <dbReference type="ARBA" id="ARBA00034525"/>
    </source>
</evidence>
<dbReference type="GO" id="GO:0000978">
    <property type="term" value="F:RNA polymerase II cis-regulatory region sequence-specific DNA binding"/>
    <property type="evidence" value="ECO:0007669"/>
    <property type="project" value="TreeGrafter"/>
</dbReference>
<keyword evidence="6" id="KW-0156">Chromatin regulator</keyword>